<organism evidence="1">
    <name type="scientific">Rhizophagus irregularis (strain DAOM 181602 / DAOM 197198 / MUCL 43194)</name>
    <name type="common">Arbuscular mycorrhizal fungus</name>
    <name type="synonym">Glomus intraradices</name>
    <dbReference type="NCBI Taxonomy" id="747089"/>
    <lineage>
        <taxon>Eukaryota</taxon>
        <taxon>Fungi</taxon>
        <taxon>Fungi incertae sedis</taxon>
        <taxon>Mucoromycota</taxon>
        <taxon>Glomeromycotina</taxon>
        <taxon>Glomeromycetes</taxon>
        <taxon>Glomerales</taxon>
        <taxon>Glomeraceae</taxon>
        <taxon>Rhizophagus</taxon>
    </lineage>
</organism>
<sequence length="61" mass="7728">MPHRRNYRDRSRISRQDVIIQLHKRNDSNRRRIENSSESVEFTLYLTKKKKFIFLYEEWQN</sequence>
<proteinExistence type="predicted"/>
<evidence type="ECO:0000313" key="1">
    <source>
        <dbReference type="EMBL" id="ESA04851.1"/>
    </source>
</evidence>
<gene>
    <name evidence="1" type="ORF">GLOINDRAFT_36370</name>
</gene>
<dbReference type="AlphaFoldDB" id="U9TND2"/>
<dbReference type="EMBL" id="KI293912">
    <property type="protein sequence ID" value="ESA04851.1"/>
    <property type="molecule type" value="Genomic_DNA"/>
</dbReference>
<protein>
    <submittedName>
        <fullName evidence="1">Uncharacterized protein</fullName>
    </submittedName>
</protein>
<name>U9TND2_RHIID</name>
<accession>U9TND2</accession>
<dbReference type="HOGENOM" id="CLU_2923841_0_0_1"/>
<reference evidence="1" key="1">
    <citation type="submission" date="2013-07" db="EMBL/GenBank/DDBJ databases">
        <title>The genome of an arbuscular mycorrhizal fungus provides insights into the evolution of the oldest plant symbiosis.</title>
        <authorList>
            <consortium name="DOE Joint Genome Institute"/>
            <person name="Tisserant E."/>
            <person name="Malbreil M."/>
            <person name="Kuo A."/>
            <person name="Kohler A."/>
            <person name="Symeonidi A."/>
            <person name="Balestrini R."/>
            <person name="Charron P."/>
            <person name="Duensing N."/>
            <person name="Frei-dit-Frey N."/>
            <person name="Gianinazzi-Pearson V."/>
            <person name="Gilbert B."/>
            <person name="Handa Y."/>
            <person name="Hijri M."/>
            <person name="Kaul R."/>
            <person name="Kawaguchi M."/>
            <person name="Krajinski F."/>
            <person name="Lammers P."/>
            <person name="Lapierre D."/>
            <person name="Masclaux F.G."/>
            <person name="Murat C."/>
            <person name="Morin E."/>
            <person name="Ndikumana S."/>
            <person name="Pagni M."/>
            <person name="Petitpierre D."/>
            <person name="Requena N."/>
            <person name="Rosikiewicz P."/>
            <person name="Riley R."/>
            <person name="Saito K."/>
            <person name="San Clemente H."/>
            <person name="Shapiro H."/>
            <person name="van Tuinen D."/>
            <person name="Becard G."/>
            <person name="Bonfante P."/>
            <person name="Paszkowski U."/>
            <person name="Shachar-Hill Y."/>
            <person name="Young J.P."/>
            <person name="Sanders I.R."/>
            <person name="Henrissat B."/>
            <person name="Rensing S.A."/>
            <person name="Grigoriev I.V."/>
            <person name="Corradi N."/>
            <person name="Roux C."/>
            <person name="Martin F."/>
        </authorList>
    </citation>
    <scope>NUCLEOTIDE SEQUENCE</scope>
    <source>
        <strain evidence="1">DAOM 197198</strain>
    </source>
</reference>